<dbReference type="RefSeq" id="WP_186943511.1">
    <property type="nucleotide sequence ID" value="NZ_JACOGA010000019.1"/>
</dbReference>
<protein>
    <submittedName>
        <fullName evidence="1">DUF1579 domain-containing protein</fullName>
    </submittedName>
</protein>
<reference evidence="1 2" key="1">
    <citation type="submission" date="2020-08" db="EMBL/GenBank/DDBJ databases">
        <title>Novel species isolated from subtropical streams in China.</title>
        <authorList>
            <person name="Lu H."/>
        </authorList>
    </citation>
    <scope>NUCLEOTIDE SEQUENCE [LARGE SCALE GENOMIC DNA]</scope>
    <source>
        <strain evidence="1 2">LX15W</strain>
    </source>
</reference>
<organism evidence="1 2">
    <name type="scientific">Undibacterium flavidum</name>
    <dbReference type="NCBI Taxonomy" id="2762297"/>
    <lineage>
        <taxon>Bacteria</taxon>
        <taxon>Pseudomonadati</taxon>
        <taxon>Pseudomonadota</taxon>
        <taxon>Betaproteobacteria</taxon>
        <taxon>Burkholderiales</taxon>
        <taxon>Oxalobacteraceae</taxon>
        <taxon>Undibacterium</taxon>
    </lineage>
</organism>
<comment type="caution">
    <text evidence="1">The sequence shown here is derived from an EMBL/GenBank/DDBJ whole genome shotgun (WGS) entry which is preliminary data.</text>
</comment>
<keyword evidence="2" id="KW-1185">Reference proteome</keyword>
<dbReference type="InterPro" id="IPR011473">
    <property type="entry name" value="DUF1579"/>
</dbReference>
<evidence type="ECO:0000313" key="2">
    <source>
        <dbReference type="Proteomes" id="UP000624279"/>
    </source>
</evidence>
<dbReference type="Pfam" id="PF07617">
    <property type="entry name" value="DUF1579"/>
    <property type="match status" value="1"/>
</dbReference>
<dbReference type="Proteomes" id="UP000624279">
    <property type="component" value="Unassembled WGS sequence"/>
</dbReference>
<proteinExistence type="predicted"/>
<dbReference type="EMBL" id="JACOGA010000019">
    <property type="protein sequence ID" value="MBC3875549.1"/>
    <property type="molecule type" value="Genomic_DNA"/>
</dbReference>
<evidence type="ECO:0000313" key="1">
    <source>
        <dbReference type="EMBL" id="MBC3875549.1"/>
    </source>
</evidence>
<sequence>MQIPDPHTEYLWLHQLVGEWVIESECIMGPDQPPMKTTGREVVRPLGKFWTIGEVVGNSPDGGSWDSIMTLGYDPQAKRFVGTFIASMMTYLWPYKGSLDASAKILTLDSEGPSFAGDGSMAKYQDIIEFVTPDHRTLTSRMQSADGSWHQFMTEHYRRKL</sequence>
<gene>
    <name evidence="1" type="ORF">H8K55_18310</name>
</gene>
<name>A0ABR6YG51_9BURK</name>
<accession>A0ABR6YG51</accession>